<protein>
    <submittedName>
        <fullName evidence="1">Uncharacterized protein</fullName>
    </submittedName>
</protein>
<sequence length="19" mass="2220">VTTPLRAKEQQKKNKKKPP</sequence>
<evidence type="ECO:0000313" key="1">
    <source>
        <dbReference type="EMBL" id="OTF81415.1"/>
    </source>
</evidence>
<dbReference type="EMBL" id="MUJZ01013740">
    <property type="protein sequence ID" value="OTF81415.1"/>
    <property type="molecule type" value="Genomic_DNA"/>
</dbReference>
<accession>A0A1Y3BQI9</accession>
<feature type="non-terminal residue" evidence="1">
    <location>
        <position position="1"/>
    </location>
</feature>
<gene>
    <name evidence="1" type="ORF">BLA29_015161</name>
</gene>
<proteinExistence type="predicted"/>
<evidence type="ECO:0000313" key="2">
    <source>
        <dbReference type="Proteomes" id="UP000194236"/>
    </source>
</evidence>
<comment type="caution">
    <text evidence="1">The sequence shown here is derived from an EMBL/GenBank/DDBJ whole genome shotgun (WGS) entry which is preliminary data.</text>
</comment>
<dbReference type="Proteomes" id="UP000194236">
    <property type="component" value="Unassembled WGS sequence"/>
</dbReference>
<dbReference type="AlphaFoldDB" id="A0A1Y3BQI9"/>
<keyword evidence="2" id="KW-1185">Reference proteome</keyword>
<organism evidence="1 2">
    <name type="scientific">Euroglyphus maynei</name>
    <name type="common">Mayne's house dust mite</name>
    <dbReference type="NCBI Taxonomy" id="6958"/>
    <lineage>
        <taxon>Eukaryota</taxon>
        <taxon>Metazoa</taxon>
        <taxon>Ecdysozoa</taxon>
        <taxon>Arthropoda</taxon>
        <taxon>Chelicerata</taxon>
        <taxon>Arachnida</taxon>
        <taxon>Acari</taxon>
        <taxon>Acariformes</taxon>
        <taxon>Sarcoptiformes</taxon>
        <taxon>Astigmata</taxon>
        <taxon>Psoroptidia</taxon>
        <taxon>Analgoidea</taxon>
        <taxon>Pyroglyphidae</taxon>
        <taxon>Pyroglyphinae</taxon>
        <taxon>Euroglyphus</taxon>
    </lineage>
</organism>
<reference evidence="1 2" key="1">
    <citation type="submission" date="2017-03" db="EMBL/GenBank/DDBJ databases">
        <title>Genome Survey of Euroglyphus maynei.</title>
        <authorList>
            <person name="Arlian L.G."/>
            <person name="Morgan M.S."/>
            <person name="Rider S.D."/>
        </authorList>
    </citation>
    <scope>NUCLEOTIDE SEQUENCE [LARGE SCALE GENOMIC DNA]</scope>
    <source>
        <strain evidence="1">Arlian Lab</strain>
        <tissue evidence="1">Whole body</tissue>
    </source>
</reference>
<name>A0A1Y3BQI9_EURMA</name>